<organism evidence="11 12">
    <name type="scientific">Salmonella enterica I</name>
    <dbReference type="NCBI Taxonomy" id="59201"/>
    <lineage>
        <taxon>Bacteria</taxon>
        <taxon>Pseudomonadati</taxon>
        <taxon>Pseudomonadota</taxon>
        <taxon>Gammaproteobacteria</taxon>
        <taxon>Enterobacterales</taxon>
        <taxon>Enterobacteriaceae</taxon>
        <taxon>Salmonella</taxon>
    </lineage>
</organism>
<evidence type="ECO:0000256" key="1">
    <source>
        <dbReference type="ARBA" id="ARBA00000966"/>
    </source>
</evidence>
<gene>
    <name evidence="11" type="primary">gun_1</name>
    <name evidence="11" type="ORF">NCTC6754_02249</name>
</gene>
<dbReference type="InterPro" id="IPR019834">
    <property type="entry name" value="Glyco_hydro_8_CS"/>
</dbReference>
<name>A0A3S4K586_SALET</name>
<feature type="signal peptide" evidence="10">
    <location>
        <begin position="1"/>
        <end position="22"/>
    </location>
</feature>
<dbReference type="Gene3D" id="1.50.10.10">
    <property type="match status" value="1"/>
</dbReference>
<dbReference type="Proteomes" id="UP000269208">
    <property type="component" value="Chromosome"/>
</dbReference>
<comment type="catalytic activity">
    <reaction evidence="1">
        <text>Endohydrolysis of (1-&gt;4)-beta-D-glucosidic linkages in cellulose, lichenin and cereal beta-D-glucans.</text>
        <dbReference type="EC" id="3.2.1.4"/>
    </reaction>
</comment>
<keyword evidence="4 9" id="KW-0378">Hydrolase</keyword>
<proteinExistence type="inferred from homology"/>
<evidence type="ECO:0000256" key="7">
    <source>
        <dbReference type="ARBA" id="ARBA00023326"/>
    </source>
</evidence>
<evidence type="ECO:0000256" key="9">
    <source>
        <dbReference type="RuleBase" id="RU361167"/>
    </source>
</evidence>
<dbReference type="InterPro" id="IPR002037">
    <property type="entry name" value="Glyco_hydro_8"/>
</dbReference>
<dbReference type="PROSITE" id="PS00812">
    <property type="entry name" value="GLYCOSYL_HYDROL_F8"/>
    <property type="match status" value="1"/>
</dbReference>
<dbReference type="AlphaFoldDB" id="A0A3S4K586"/>
<dbReference type="EMBL" id="LR134190">
    <property type="protein sequence ID" value="VEB52489.1"/>
    <property type="molecule type" value="Genomic_DNA"/>
</dbReference>
<evidence type="ECO:0000313" key="11">
    <source>
        <dbReference type="EMBL" id="VEB52489.1"/>
    </source>
</evidence>
<dbReference type="GO" id="GO:0030245">
    <property type="term" value="P:cellulose catabolic process"/>
    <property type="evidence" value="ECO:0007669"/>
    <property type="project" value="UniProtKB-KW"/>
</dbReference>
<dbReference type="GO" id="GO:0008810">
    <property type="term" value="F:cellulase activity"/>
    <property type="evidence" value="ECO:0007669"/>
    <property type="project" value="UniProtKB-EC"/>
</dbReference>
<protein>
    <recommendedName>
        <fullName evidence="9">Glucanase</fullName>
        <ecNumber evidence="9">3.2.1.-</ecNumber>
    </recommendedName>
</protein>
<dbReference type="SUPFAM" id="SSF48208">
    <property type="entry name" value="Six-hairpin glycosidases"/>
    <property type="match status" value="1"/>
</dbReference>
<dbReference type="InterPro" id="IPR008928">
    <property type="entry name" value="6-hairpin_glycosidase_sf"/>
</dbReference>
<accession>A0A3S4K586</accession>
<dbReference type="PRINTS" id="PR00735">
    <property type="entry name" value="GLHYDRLASE8"/>
</dbReference>
<evidence type="ECO:0000256" key="6">
    <source>
        <dbReference type="ARBA" id="ARBA00023295"/>
    </source>
</evidence>
<evidence type="ECO:0000256" key="5">
    <source>
        <dbReference type="ARBA" id="ARBA00023001"/>
    </source>
</evidence>
<feature type="active site" description="Nucleophile" evidence="8">
    <location>
        <position position="117"/>
    </location>
</feature>
<dbReference type="EC" id="3.2.1.-" evidence="9"/>
<keyword evidence="3 10" id="KW-0732">Signal</keyword>
<keyword evidence="5" id="KW-0136">Cellulose degradation</keyword>
<comment type="similarity">
    <text evidence="2 9">Belongs to the glycosyl hydrolase 8 (cellulase D) family.</text>
</comment>
<evidence type="ECO:0000256" key="8">
    <source>
        <dbReference type="PROSITE-ProRule" id="PRU10058"/>
    </source>
</evidence>
<keyword evidence="7 9" id="KW-0624">Polysaccharide degradation</keyword>
<evidence type="ECO:0000256" key="4">
    <source>
        <dbReference type="ARBA" id="ARBA00022801"/>
    </source>
</evidence>
<reference evidence="11 12" key="1">
    <citation type="submission" date="2018-12" db="EMBL/GenBank/DDBJ databases">
        <authorList>
            <consortium name="Pathogen Informatics"/>
        </authorList>
    </citation>
    <scope>NUCLEOTIDE SEQUENCE [LARGE SCALE GENOMIC DNA]</scope>
    <source>
        <strain evidence="11 12">NCTC6754</strain>
    </source>
</reference>
<dbReference type="Pfam" id="PF01270">
    <property type="entry name" value="Glyco_hydro_8"/>
    <property type="match status" value="1"/>
</dbReference>
<evidence type="ECO:0000256" key="3">
    <source>
        <dbReference type="ARBA" id="ARBA00022729"/>
    </source>
</evidence>
<feature type="chain" id="PRO_5018583775" description="Glucanase" evidence="10">
    <location>
        <begin position="23"/>
        <end position="175"/>
    </location>
</feature>
<keyword evidence="6 9" id="KW-0326">Glycosidase</keyword>
<dbReference type="InterPro" id="IPR012341">
    <property type="entry name" value="6hp_glycosidase-like_sf"/>
</dbReference>
<evidence type="ECO:0000256" key="10">
    <source>
        <dbReference type="SAM" id="SignalP"/>
    </source>
</evidence>
<sequence length="175" mass="19784">MMTMLRGWITMLVMLTAINAQAACSWPAWEQFKKDYISQQGRVIDPGDARKITTSEGQSYAMFFALAANDRPAFAQLFNWTQNNLAQGSLREHLPAWLWGQKDPDTWSVLDSNSASDGDIWMAWSLLEAGRLWKETRYTEVGTALLKRIAREEVLNVPGAGLNAATWQNRLCRGE</sequence>
<evidence type="ECO:0000313" key="12">
    <source>
        <dbReference type="Proteomes" id="UP000269208"/>
    </source>
</evidence>
<evidence type="ECO:0000256" key="2">
    <source>
        <dbReference type="ARBA" id="ARBA00009209"/>
    </source>
</evidence>
<keyword evidence="7 9" id="KW-0119">Carbohydrate metabolism</keyword>